<feature type="region of interest" description="Disordered" evidence="6">
    <location>
        <begin position="740"/>
        <end position="794"/>
    </location>
</feature>
<dbReference type="Pfam" id="PF13949">
    <property type="entry name" value="ALIX_LYPXL_bnd"/>
    <property type="match status" value="1"/>
</dbReference>
<organism evidence="8 9">
    <name type="scientific">Gracilariopsis chorda</name>
    <dbReference type="NCBI Taxonomy" id="448386"/>
    <lineage>
        <taxon>Eukaryota</taxon>
        <taxon>Rhodophyta</taxon>
        <taxon>Florideophyceae</taxon>
        <taxon>Rhodymeniophycidae</taxon>
        <taxon>Gracilariales</taxon>
        <taxon>Gracilariaceae</taxon>
        <taxon>Gracilariopsis</taxon>
    </lineage>
</organism>
<feature type="compositionally biased region" description="Polar residues" evidence="6">
    <location>
        <begin position="743"/>
        <end position="766"/>
    </location>
</feature>
<dbReference type="AlphaFoldDB" id="A0A2V3IFS4"/>
<evidence type="ECO:0000256" key="3">
    <source>
        <dbReference type="ARBA" id="ARBA00022490"/>
    </source>
</evidence>
<sequence>MTFLLPGAKLATKVDINNAIYKSILATRGKQTASQLLPASAAIQQLRAPVTEPPNTDVNRQQLLTYLRALDYLLEHKLPAKLPVQFLWVNAFDANSQCVTNDVNIDKVAVAFNLAVCEAFLAQGAYRLRRTDPSALKTAARHFQTSAGYFRMAASLPVPGGVRNVTPDLYPAALNALEMIMLGNAQQVFYSIAYEVGTPPSMLARFAIGARDFFSIAHESCRDADLVNSCVNTYVGTPSRVLATYYDAVAHSCQAEAHARAYEMSKQLTQIAHAKHLSALALEQVKALDVDSLASIVKFREELLAQADNLYKDIVEREENAEEENRKIYFQSPAASITAIQGRQSVKPADVDTIIAQQTVDQRLRAFADFLEPVSGERSGFISMYSDMVAHQLASVVAALNTSSADLRHLMKRSEDAIETSRADVLTLAQHTSSVSDESRKSDQTAIDLVKNTQNKGGMRTIRELQVQVMNMASDVRTQVQKIESLLAAEDEEDRRLRASYPAVQRASSAELTHAYRTKLAKMQADLRQAANADAIVNKLIEKHGQSIADVEQIQMKGLDAPDTSVYATESANLSARVESIATKMKAQHGTSKVLLSRKDDVVEAIETKKALEEPHKILLAIPEEELNVDRVQEVIQDEYGFLKDDARTLRADMLHVCDALTDMICRLQQRPQADKVRMQVEERMKEVYRVQAAAVKFKEISDHLEHGASFYAKEQDLLAKLLQEISDFSAARRSEAGDLRKQYQSGMGSHQGFYPSTSNPYSQGVSHYATPSYPGNTNSAQSHPYKRHQSQYP</sequence>
<keyword evidence="4" id="KW-0967">Endosome</keyword>
<dbReference type="STRING" id="448386.A0A2V3IFS4"/>
<dbReference type="OrthoDB" id="5111at2759"/>
<dbReference type="InterPro" id="IPR038499">
    <property type="entry name" value="BRO1_sf"/>
</dbReference>
<protein>
    <submittedName>
        <fullName evidence="8">ALG-2 interacting protein X</fullName>
    </submittedName>
</protein>
<dbReference type="InterPro" id="IPR025304">
    <property type="entry name" value="ALIX_V_dom"/>
</dbReference>
<feature type="domain" description="BRO1" evidence="7">
    <location>
        <begin position="2"/>
        <end position="443"/>
    </location>
</feature>
<evidence type="ECO:0000256" key="1">
    <source>
        <dbReference type="ARBA" id="ARBA00004177"/>
    </source>
</evidence>
<evidence type="ECO:0000256" key="5">
    <source>
        <dbReference type="SAM" id="Coils"/>
    </source>
</evidence>
<evidence type="ECO:0000313" key="9">
    <source>
        <dbReference type="Proteomes" id="UP000247409"/>
    </source>
</evidence>
<proteinExistence type="predicted"/>
<dbReference type="Gene3D" id="1.20.140.50">
    <property type="entry name" value="alix/aip1 like domains"/>
    <property type="match status" value="1"/>
</dbReference>
<gene>
    <name evidence="8" type="ORF">BWQ96_09373</name>
</gene>
<dbReference type="EMBL" id="NBIV01000251">
    <property type="protein sequence ID" value="PXF40927.1"/>
    <property type="molecule type" value="Genomic_DNA"/>
</dbReference>
<dbReference type="GO" id="GO:0043328">
    <property type="term" value="P:protein transport to vacuole involved in ubiquitin-dependent protein catabolic process via the multivesicular body sorting pathway"/>
    <property type="evidence" value="ECO:0007669"/>
    <property type="project" value="TreeGrafter"/>
</dbReference>
<dbReference type="Gene3D" id="1.20.120.560">
    <property type="entry name" value="alix/aip1 in complex with the ypdl late domain"/>
    <property type="match status" value="1"/>
</dbReference>
<keyword evidence="5" id="KW-0175">Coiled coil</keyword>
<dbReference type="PANTHER" id="PTHR23030">
    <property type="entry name" value="PCD6 INTERACTING PROTEIN-RELATED"/>
    <property type="match status" value="1"/>
</dbReference>
<feature type="coiled-coil region" evidence="5">
    <location>
        <begin position="300"/>
        <end position="327"/>
    </location>
</feature>
<keyword evidence="3" id="KW-0963">Cytoplasm</keyword>
<dbReference type="PANTHER" id="PTHR23030:SF30">
    <property type="entry name" value="TYROSINE-PROTEIN PHOSPHATASE NON-RECEPTOR TYPE 23"/>
    <property type="match status" value="1"/>
</dbReference>
<reference evidence="8 9" key="1">
    <citation type="journal article" date="2018" name="Mol. Biol. Evol.">
        <title>Analysis of the draft genome of the red seaweed Gracilariopsis chorda provides insights into genome size evolution in Rhodophyta.</title>
        <authorList>
            <person name="Lee J."/>
            <person name="Yang E.C."/>
            <person name="Graf L."/>
            <person name="Yang J.H."/>
            <person name="Qiu H."/>
            <person name="Zel Zion U."/>
            <person name="Chan C.X."/>
            <person name="Stephens T.G."/>
            <person name="Weber A.P.M."/>
            <person name="Boo G.H."/>
            <person name="Boo S.M."/>
            <person name="Kim K.M."/>
            <person name="Shin Y."/>
            <person name="Jung M."/>
            <person name="Lee S.J."/>
            <person name="Yim H.S."/>
            <person name="Lee J.H."/>
            <person name="Bhattacharya D."/>
            <person name="Yoon H.S."/>
        </authorList>
    </citation>
    <scope>NUCLEOTIDE SEQUENCE [LARGE SCALE GENOMIC DNA]</scope>
    <source>
        <strain evidence="8 9">SKKU-2015</strain>
        <tissue evidence="8">Whole body</tissue>
    </source>
</reference>
<evidence type="ECO:0000256" key="4">
    <source>
        <dbReference type="ARBA" id="ARBA00022753"/>
    </source>
</evidence>
<keyword evidence="9" id="KW-1185">Reference proteome</keyword>
<dbReference type="Proteomes" id="UP000247409">
    <property type="component" value="Unassembled WGS sequence"/>
</dbReference>
<feature type="compositionally biased region" description="Basic residues" evidence="6">
    <location>
        <begin position="785"/>
        <end position="794"/>
    </location>
</feature>
<dbReference type="Pfam" id="PF03097">
    <property type="entry name" value="BRO1"/>
    <property type="match status" value="1"/>
</dbReference>
<dbReference type="InterPro" id="IPR004328">
    <property type="entry name" value="BRO1_dom"/>
</dbReference>
<evidence type="ECO:0000259" key="7">
    <source>
        <dbReference type="PROSITE" id="PS51180"/>
    </source>
</evidence>
<dbReference type="PROSITE" id="PS51180">
    <property type="entry name" value="BRO1"/>
    <property type="match status" value="1"/>
</dbReference>
<dbReference type="GO" id="GO:0005768">
    <property type="term" value="C:endosome"/>
    <property type="evidence" value="ECO:0007669"/>
    <property type="project" value="UniProtKB-SubCell"/>
</dbReference>
<comment type="caution">
    <text evidence="8">The sequence shown here is derived from an EMBL/GenBank/DDBJ whole genome shotgun (WGS) entry which is preliminary data.</text>
</comment>
<feature type="compositionally biased region" description="Polar residues" evidence="6">
    <location>
        <begin position="774"/>
        <end position="783"/>
    </location>
</feature>
<evidence type="ECO:0000256" key="6">
    <source>
        <dbReference type="SAM" id="MobiDB-lite"/>
    </source>
</evidence>
<name>A0A2V3IFS4_9FLOR</name>
<evidence type="ECO:0000313" key="8">
    <source>
        <dbReference type="EMBL" id="PXF40927.1"/>
    </source>
</evidence>
<comment type="subcellular location">
    <subcellularLocation>
        <location evidence="2">Cytoplasm</location>
    </subcellularLocation>
    <subcellularLocation>
        <location evidence="1">Endosome</location>
    </subcellularLocation>
</comment>
<dbReference type="SMART" id="SM01041">
    <property type="entry name" value="BRO1"/>
    <property type="match status" value="1"/>
</dbReference>
<accession>A0A2V3IFS4</accession>
<evidence type="ECO:0000256" key="2">
    <source>
        <dbReference type="ARBA" id="ARBA00004496"/>
    </source>
</evidence>
<dbReference type="Gene3D" id="1.25.40.280">
    <property type="entry name" value="alix/aip1 like domains"/>
    <property type="match status" value="1"/>
</dbReference>